<dbReference type="AlphaFoldDB" id="A0A926NTX2"/>
<gene>
    <name evidence="1" type="ORF">HK439_02720</name>
</gene>
<proteinExistence type="predicted"/>
<organism evidence="1 2">
    <name type="scientific">Roseibium aggregatum</name>
    <dbReference type="NCBI Taxonomy" id="187304"/>
    <lineage>
        <taxon>Bacteria</taxon>
        <taxon>Pseudomonadati</taxon>
        <taxon>Pseudomonadota</taxon>
        <taxon>Alphaproteobacteria</taxon>
        <taxon>Hyphomicrobiales</taxon>
        <taxon>Stappiaceae</taxon>
        <taxon>Roseibium</taxon>
    </lineage>
</organism>
<dbReference type="EMBL" id="JABFCZ010000003">
    <property type="protein sequence ID" value="MBD1545159.1"/>
    <property type="molecule type" value="Genomic_DNA"/>
</dbReference>
<evidence type="ECO:0000313" key="2">
    <source>
        <dbReference type="Proteomes" id="UP000598467"/>
    </source>
</evidence>
<evidence type="ECO:0000313" key="1">
    <source>
        <dbReference type="EMBL" id="MBD1545159.1"/>
    </source>
</evidence>
<dbReference type="RefSeq" id="WP_190289834.1">
    <property type="nucleotide sequence ID" value="NZ_JABFCZ010000003.1"/>
</dbReference>
<reference evidence="1" key="1">
    <citation type="submission" date="2020-05" db="EMBL/GenBank/DDBJ databases">
        <title>Identification of trans-AT polyketide cluster in two marine bacteria, producers of a novel glutaramide-containing polyketide sesbanimide D and analogs.</title>
        <authorList>
            <person name="Kacar D."/>
            <person name="Rodriguez P."/>
            <person name="Canedo L."/>
            <person name="Gonzalez E."/>
            <person name="Galan B."/>
            <person name="De La Calle F."/>
            <person name="Garcia J.L."/>
        </authorList>
    </citation>
    <scope>NUCLEOTIDE SEQUENCE</scope>
    <source>
        <strain evidence="1">PHM038</strain>
    </source>
</reference>
<accession>A0A926NTX2</accession>
<dbReference type="Proteomes" id="UP000598467">
    <property type="component" value="Unassembled WGS sequence"/>
</dbReference>
<name>A0A926NTX2_9HYPH</name>
<comment type="caution">
    <text evidence="1">The sequence shown here is derived from an EMBL/GenBank/DDBJ whole genome shotgun (WGS) entry which is preliminary data.</text>
</comment>
<protein>
    <submittedName>
        <fullName evidence="1">Uncharacterized protein</fullName>
    </submittedName>
</protein>
<sequence length="91" mass="10159">MITIEDCIGLSDLREDEILALAEHEHIPEIAAAALGAYLLHEDHGPEKIKAMIEDDIRAAVARGDQMHAAELFMALRHFLYDHKDVLTGQN</sequence>